<accession>A0A0A7RYP1</accession>
<dbReference type="Proteomes" id="UP000030901">
    <property type="component" value="Chromosome"/>
</dbReference>
<evidence type="ECO:0000259" key="3">
    <source>
        <dbReference type="Pfam" id="PF01648"/>
    </source>
</evidence>
<gene>
    <name evidence="4" type="ORF">FPB0191_00594</name>
</gene>
<dbReference type="EMBL" id="CP009056">
    <property type="protein sequence ID" value="AJA44425.1"/>
    <property type="molecule type" value="Genomic_DNA"/>
</dbReference>
<dbReference type="PANTHER" id="PTHR12215:SF10">
    <property type="entry name" value="L-AMINOADIPATE-SEMIALDEHYDE DEHYDROGENASE-PHOSPHOPANTETHEINYL TRANSFERASE"/>
    <property type="match status" value="1"/>
</dbReference>
<protein>
    <submittedName>
        <fullName evidence="4">Phosphopantetheinyl transferase</fullName>
        <ecNumber evidence="4">2.7.8.-</ecNumber>
    </submittedName>
</protein>
<keyword evidence="2 4" id="KW-0808">Transferase</keyword>
<evidence type="ECO:0000256" key="1">
    <source>
        <dbReference type="ARBA" id="ARBA00010990"/>
    </source>
</evidence>
<comment type="similarity">
    <text evidence="1">Belongs to the P-Pant transferase superfamily. Gsp/Sfp/HetI/AcpT family.</text>
</comment>
<evidence type="ECO:0000256" key="2">
    <source>
        <dbReference type="ARBA" id="ARBA00022679"/>
    </source>
</evidence>
<dbReference type="PANTHER" id="PTHR12215">
    <property type="entry name" value="PHOSPHOPANTETHEINE TRANSFERASE"/>
    <property type="match status" value="1"/>
</dbReference>
<dbReference type="HOGENOM" id="CLU_1234266_0_0_6"/>
<sequence>MKTALFIADNIDFNCQNLSDTLSYLNAEELSRFEKIKIEKDKAIFALSRKILKLALAQYYPYVDKNDWVFAQNSYGKPFIASPQLPAPLYFNLSHSIDAIAVVISRDSEVGVDVERVRSLDRTQDKSTSHLNISQSFFTENEHRNIVNLAYDDGFLLFWKLWTLKEAYTKYRGMGLSLGLKCIDIAFSANSILLNACNEDIGVHQWINDDLIIALSVAKSVNDIALFRYDRQLVLQPIEDFIYIHN</sequence>
<dbReference type="InterPro" id="IPR037143">
    <property type="entry name" value="4-PPantetheinyl_Trfase_dom_sf"/>
</dbReference>
<reference evidence="4 5" key="1">
    <citation type="journal article" date="2014" name="Appl. Environ. Microbiol.">
        <title>Gut symbionts from distinct hosts exhibit genotoxic activity via divergent colibactin biosynthetic pathways.</title>
        <authorList>
            <person name="Engel P."/>
            <person name="Vizcaino M.I."/>
            <person name="Crawford J.M."/>
        </authorList>
    </citation>
    <scope>NUCLEOTIDE SEQUENCE [LARGE SCALE GENOMIC DNA]</scope>
    <source>
        <strain evidence="4 5">PEB0191</strain>
    </source>
</reference>
<dbReference type="KEGG" id="fpp:FPB0191_00594"/>
<keyword evidence="5" id="KW-1185">Reference proteome</keyword>
<dbReference type="InterPro" id="IPR008278">
    <property type="entry name" value="4-PPantetheinyl_Trfase_dom"/>
</dbReference>
<proteinExistence type="inferred from homology"/>
<dbReference type="SUPFAM" id="SSF56214">
    <property type="entry name" value="4'-phosphopantetheinyl transferase"/>
    <property type="match status" value="2"/>
</dbReference>
<evidence type="ECO:0000313" key="5">
    <source>
        <dbReference type="Proteomes" id="UP000030901"/>
    </source>
</evidence>
<dbReference type="GO" id="GO:0008897">
    <property type="term" value="F:holo-[acyl-carrier-protein] synthase activity"/>
    <property type="evidence" value="ECO:0007669"/>
    <property type="project" value="InterPro"/>
</dbReference>
<dbReference type="Gene3D" id="3.90.470.20">
    <property type="entry name" value="4'-phosphopantetheinyl transferase domain"/>
    <property type="match status" value="2"/>
</dbReference>
<dbReference type="GO" id="GO:0000287">
    <property type="term" value="F:magnesium ion binding"/>
    <property type="evidence" value="ECO:0007669"/>
    <property type="project" value="InterPro"/>
</dbReference>
<evidence type="ECO:0000313" key="4">
    <source>
        <dbReference type="EMBL" id="AJA44425.1"/>
    </source>
</evidence>
<dbReference type="GO" id="GO:0005829">
    <property type="term" value="C:cytosol"/>
    <property type="evidence" value="ECO:0007669"/>
    <property type="project" value="TreeGrafter"/>
</dbReference>
<dbReference type="EC" id="2.7.8.-" evidence="4"/>
<organism evidence="4 5">
    <name type="scientific">Frischella perrara</name>
    <dbReference type="NCBI Taxonomy" id="1267021"/>
    <lineage>
        <taxon>Bacteria</taxon>
        <taxon>Pseudomonadati</taxon>
        <taxon>Pseudomonadota</taxon>
        <taxon>Gammaproteobacteria</taxon>
        <taxon>Orbales</taxon>
        <taxon>Orbaceae</taxon>
        <taxon>Frischella</taxon>
    </lineage>
</organism>
<dbReference type="STRING" id="1267021.FPB0191_00594"/>
<dbReference type="GO" id="GO:0019878">
    <property type="term" value="P:lysine biosynthetic process via aminoadipic acid"/>
    <property type="evidence" value="ECO:0007669"/>
    <property type="project" value="TreeGrafter"/>
</dbReference>
<dbReference type="OrthoDB" id="9808281at2"/>
<name>A0A0A7RYP1_FRIPE</name>
<feature type="domain" description="4'-phosphopantetheinyl transferase" evidence="3">
    <location>
        <begin position="110"/>
        <end position="212"/>
    </location>
</feature>
<dbReference type="InterPro" id="IPR050559">
    <property type="entry name" value="P-Pant_transferase_sf"/>
</dbReference>
<dbReference type="Pfam" id="PF01648">
    <property type="entry name" value="ACPS"/>
    <property type="match status" value="1"/>
</dbReference>
<dbReference type="AlphaFoldDB" id="A0A0A7RYP1"/>
<dbReference type="RefSeq" id="WP_052236717.1">
    <property type="nucleotide sequence ID" value="NZ_CP009056.1"/>
</dbReference>